<feature type="domain" description="Helicase C-terminal" evidence="8">
    <location>
        <begin position="384"/>
        <end position="555"/>
    </location>
</feature>
<evidence type="ECO:0000256" key="2">
    <source>
        <dbReference type="ARBA" id="ARBA00022801"/>
    </source>
</evidence>
<gene>
    <name evidence="9" type="ORF">HJC23_006266</name>
</gene>
<dbReference type="PROSITE" id="PS51192">
    <property type="entry name" value="HELICASE_ATP_BIND_1"/>
    <property type="match status" value="1"/>
</dbReference>
<evidence type="ECO:0000256" key="3">
    <source>
        <dbReference type="ARBA" id="ARBA00022806"/>
    </source>
</evidence>
<dbReference type="GO" id="GO:0005524">
    <property type="term" value="F:ATP binding"/>
    <property type="evidence" value="ECO:0007669"/>
    <property type="project" value="UniProtKB-KW"/>
</dbReference>
<feature type="region of interest" description="Disordered" evidence="5">
    <location>
        <begin position="580"/>
        <end position="606"/>
    </location>
</feature>
<keyword evidence="2" id="KW-0378">Hydrolase</keyword>
<accession>A0ABD3PL34</accession>
<comment type="caution">
    <text evidence="9">The sequence shown here is derived from an EMBL/GenBank/DDBJ whole genome shotgun (WGS) entry which is preliminary data.</text>
</comment>
<dbReference type="PANTHER" id="PTHR47960">
    <property type="entry name" value="DEAD-BOX ATP-DEPENDENT RNA HELICASE 50"/>
    <property type="match status" value="1"/>
</dbReference>
<evidence type="ECO:0000256" key="4">
    <source>
        <dbReference type="ARBA" id="ARBA00022840"/>
    </source>
</evidence>
<evidence type="ECO:0000256" key="1">
    <source>
        <dbReference type="ARBA" id="ARBA00022741"/>
    </source>
</evidence>
<dbReference type="CDD" id="cd00268">
    <property type="entry name" value="DEADc"/>
    <property type="match status" value="1"/>
</dbReference>
<name>A0ABD3PL34_9STRA</name>
<evidence type="ECO:0008006" key="11">
    <source>
        <dbReference type="Google" id="ProtNLM"/>
    </source>
</evidence>
<dbReference type="InterPro" id="IPR014001">
    <property type="entry name" value="Helicase_ATP-bd"/>
</dbReference>
<sequence length="606" mass="67314">MNAYLSSSILVLASIATSYPLLPPPCSRSIPQFTRWERSVSRQTTRLAATRSRQGQERNRVNRSDSRGRNGERRRSDGRSNGRRTQRVGGDRQAGNSDDREDRYDAFGDYDEDYYDDSIDDSHDSFDNGKDDYTDDAFQPSPSNSNELGSSKTSTFYSRKDLTDPAFSASPHFLHLCASAGIAKPSRIQSLAWPSLLRGENAIVADQTGSGKTFAYLLPLLQRLYEDDKDETLTQRKKKTTGSPRILVLTPTAELADQIHAVCTSLARNIENDNTYNWNFHPFVTTATGSQNTNIRDQIRLLRSTPVDVLISTPGRLATILRTKNAGLDLTMLRTVGVAVTAEGEESGRKDPPQFLFVTATLPEDVLASIRTEFPNINELRGPGLHRITPTVHQTLVDVSVPPDSNRDAHLSQCGECSTKKRQKSKINRVWAYHNALSAEVRLKNLHSFSSDSSQIENGGEGTERILVCTDRAARGIDFDASPVDHVILFDFPKDPAEYVRRVGRTARAGRDGASTVFAYGWQLPIARQIMYGSGKGKGKKKGGKLEKFTMMNSGDGWVDEELEAEDDYYMRGGAKRRKEMALGDETRDDGASARGQKGNLWKQGK</sequence>
<dbReference type="GO" id="GO:0016787">
    <property type="term" value="F:hydrolase activity"/>
    <property type="evidence" value="ECO:0007669"/>
    <property type="project" value="UniProtKB-KW"/>
</dbReference>
<evidence type="ECO:0000256" key="6">
    <source>
        <dbReference type="SAM" id="SignalP"/>
    </source>
</evidence>
<dbReference type="InterPro" id="IPR027417">
    <property type="entry name" value="P-loop_NTPase"/>
</dbReference>
<reference evidence="9 10" key="1">
    <citation type="journal article" date="2020" name="G3 (Bethesda)">
        <title>Improved Reference Genome for Cyclotella cryptica CCMP332, a Model for Cell Wall Morphogenesis, Salinity Adaptation, and Lipid Production in Diatoms (Bacillariophyta).</title>
        <authorList>
            <person name="Roberts W.R."/>
            <person name="Downey K.M."/>
            <person name="Ruck E.C."/>
            <person name="Traller J.C."/>
            <person name="Alverson A.J."/>
        </authorList>
    </citation>
    <scope>NUCLEOTIDE SEQUENCE [LARGE SCALE GENOMIC DNA]</scope>
    <source>
        <strain evidence="9 10">CCMP332</strain>
    </source>
</reference>
<evidence type="ECO:0000313" key="9">
    <source>
        <dbReference type="EMBL" id="KAL3788813.1"/>
    </source>
</evidence>
<feature type="compositionally biased region" description="Polar residues" evidence="5">
    <location>
        <begin position="41"/>
        <end position="53"/>
    </location>
</feature>
<dbReference type="GO" id="GO:0004386">
    <property type="term" value="F:helicase activity"/>
    <property type="evidence" value="ECO:0007669"/>
    <property type="project" value="UniProtKB-KW"/>
</dbReference>
<evidence type="ECO:0000259" key="8">
    <source>
        <dbReference type="PROSITE" id="PS51194"/>
    </source>
</evidence>
<dbReference type="Pfam" id="PF00270">
    <property type="entry name" value="DEAD"/>
    <property type="match status" value="1"/>
</dbReference>
<dbReference type="InterPro" id="IPR001650">
    <property type="entry name" value="Helicase_C-like"/>
</dbReference>
<dbReference type="Proteomes" id="UP001516023">
    <property type="component" value="Unassembled WGS sequence"/>
</dbReference>
<dbReference type="AlphaFoldDB" id="A0ABD3PL34"/>
<feature type="compositionally biased region" description="Polar residues" evidence="5">
    <location>
        <begin position="140"/>
        <end position="153"/>
    </location>
</feature>
<evidence type="ECO:0000313" key="10">
    <source>
        <dbReference type="Proteomes" id="UP001516023"/>
    </source>
</evidence>
<evidence type="ECO:0000259" key="7">
    <source>
        <dbReference type="PROSITE" id="PS51192"/>
    </source>
</evidence>
<keyword evidence="6" id="KW-0732">Signal</keyword>
<keyword evidence="10" id="KW-1185">Reference proteome</keyword>
<feature type="compositionally biased region" description="Basic and acidic residues" evidence="5">
    <location>
        <begin position="120"/>
        <end position="132"/>
    </location>
</feature>
<feature type="chain" id="PRO_5044892543" description="P-loop containing nucleoside triphosphate hydrolase protein" evidence="6">
    <location>
        <begin position="19"/>
        <end position="606"/>
    </location>
</feature>
<protein>
    <recommendedName>
        <fullName evidence="11">P-loop containing nucleoside triphosphate hydrolase protein</fullName>
    </recommendedName>
</protein>
<feature type="signal peptide" evidence="6">
    <location>
        <begin position="1"/>
        <end position="18"/>
    </location>
</feature>
<dbReference type="CDD" id="cd18787">
    <property type="entry name" value="SF2_C_DEAD"/>
    <property type="match status" value="1"/>
</dbReference>
<feature type="compositionally biased region" description="Basic and acidic residues" evidence="5">
    <location>
        <begin position="97"/>
        <end position="106"/>
    </location>
</feature>
<proteinExistence type="predicted"/>
<feature type="domain" description="Helicase ATP-binding" evidence="7">
    <location>
        <begin position="193"/>
        <end position="380"/>
    </location>
</feature>
<dbReference type="Pfam" id="PF00271">
    <property type="entry name" value="Helicase_C"/>
    <property type="match status" value="1"/>
</dbReference>
<dbReference type="InterPro" id="IPR011545">
    <property type="entry name" value="DEAD/DEAH_box_helicase_dom"/>
</dbReference>
<keyword evidence="3" id="KW-0347">Helicase</keyword>
<dbReference type="InterPro" id="IPR044742">
    <property type="entry name" value="DEAD/DEAH_RhlB"/>
</dbReference>
<feature type="compositionally biased region" description="Basic and acidic residues" evidence="5">
    <location>
        <begin position="580"/>
        <end position="592"/>
    </location>
</feature>
<dbReference type="PROSITE" id="PS51194">
    <property type="entry name" value="HELICASE_CTER"/>
    <property type="match status" value="1"/>
</dbReference>
<keyword evidence="4" id="KW-0067">ATP-binding</keyword>
<dbReference type="SUPFAM" id="SSF52540">
    <property type="entry name" value="P-loop containing nucleoside triphosphate hydrolases"/>
    <property type="match status" value="2"/>
</dbReference>
<organism evidence="9 10">
    <name type="scientific">Cyclotella cryptica</name>
    <dbReference type="NCBI Taxonomy" id="29204"/>
    <lineage>
        <taxon>Eukaryota</taxon>
        <taxon>Sar</taxon>
        <taxon>Stramenopiles</taxon>
        <taxon>Ochrophyta</taxon>
        <taxon>Bacillariophyta</taxon>
        <taxon>Coscinodiscophyceae</taxon>
        <taxon>Thalassiosirophycidae</taxon>
        <taxon>Stephanodiscales</taxon>
        <taxon>Stephanodiscaceae</taxon>
        <taxon>Cyclotella</taxon>
    </lineage>
</organism>
<dbReference type="EMBL" id="JABMIG020000151">
    <property type="protein sequence ID" value="KAL3788813.1"/>
    <property type="molecule type" value="Genomic_DNA"/>
</dbReference>
<keyword evidence="1" id="KW-0547">Nucleotide-binding</keyword>
<dbReference type="SMART" id="SM00487">
    <property type="entry name" value="DEXDc"/>
    <property type="match status" value="1"/>
</dbReference>
<evidence type="ECO:0000256" key="5">
    <source>
        <dbReference type="SAM" id="MobiDB-lite"/>
    </source>
</evidence>
<feature type="region of interest" description="Disordered" evidence="5">
    <location>
        <begin position="37"/>
        <end position="153"/>
    </location>
</feature>
<feature type="compositionally biased region" description="Basic and acidic residues" evidence="5">
    <location>
        <begin position="54"/>
        <end position="80"/>
    </location>
</feature>
<feature type="compositionally biased region" description="Acidic residues" evidence="5">
    <location>
        <begin position="108"/>
        <end position="119"/>
    </location>
</feature>
<dbReference type="Gene3D" id="3.40.50.300">
    <property type="entry name" value="P-loop containing nucleotide triphosphate hydrolases"/>
    <property type="match status" value="2"/>
</dbReference>
<dbReference type="SMART" id="SM00490">
    <property type="entry name" value="HELICc"/>
    <property type="match status" value="1"/>
</dbReference>